<feature type="transmembrane region" description="Helical" evidence="6">
    <location>
        <begin position="160"/>
        <end position="179"/>
    </location>
</feature>
<feature type="transmembrane region" description="Helical" evidence="6">
    <location>
        <begin position="21"/>
        <end position="39"/>
    </location>
</feature>
<feature type="transmembrane region" description="Helical" evidence="6">
    <location>
        <begin position="274"/>
        <end position="292"/>
    </location>
</feature>
<feature type="transmembrane region" description="Helical" evidence="6">
    <location>
        <begin position="51"/>
        <end position="75"/>
    </location>
</feature>
<evidence type="ECO:0000256" key="3">
    <source>
        <dbReference type="ARBA" id="ARBA00022692"/>
    </source>
</evidence>
<dbReference type="Proteomes" id="UP000028926">
    <property type="component" value="Chromosome"/>
</dbReference>
<evidence type="ECO:0000256" key="4">
    <source>
        <dbReference type="ARBA" id="ARBA00022989"/>
    </source>
</evidence>
<evidence type="ECO:0000256" key="1">
    <source>
        <dbReference type="ARBA" id="ARBA00004141"/>
    </source>
</evidence>
<gene>
    <name evidence="8" type="ORF">ID47_06165</name>
</gene>
<accession>A0A077AVI5</accession>
<organism evidence="8 9">
    <name type="scientific">Candidatus Odyssella acanthamoebae</name>
    <dbReference type="NCBI Taxonomy" id="91604"/>
    <lineage>
        <taxon>Bacteria</taxon>
        <taxon>Pseudomonadati</taxon>
        <taxon>Pseudomonadota</taxon>
        <taxon>Alphaproteobacteria</taxon>
        <taxon>Holosporales</taxon>
        <taxon>Candidatus Paracaedibacteraceae</taxon>
        <taxon>Candidatus Odyssella</taxon>
    </lineage>
</organism>
<keyword evidence="3 6" id="KW-0812">Transmembrane</keyword>
<evidence type="ECO:0000256" key="2">
    <source>
        <dbReference type="ARBA" id="ARBA00009853"/>
    </source>
</evidence>
<feature type="transmembrane region" description="Helical" evidence="6">
    <location>
        <begin position="137"/>
        <end position="154"/>
    </location>
</feature>
<protein>
    <recommendedName>
        <fullName evidence="7">EamA domain-containing protein</fullName>
    </recommendedName>
</protein>
<dbReference type="KEGG" id="paca:ID47_06165"/>
<keyword evidence="9" id="KW-1185">Reference proteome</keyword>
<keyword evidence="4 6" id="KW-1133">Transmembrane helix</keyword>
<evidence type="ECO:0000313" key="8">
    <source>
        <dbReference type="EMBL" id="AIK96411.1"/>
    </source>
</evidence>
<dbReference type="STRING" id="91604.ID47_06165"/>
<dbReference type="AlphaFoldDB" id="A0A077AVI5"/>
<feature type="transmembrane region" description="Helical" evidence="6">
    <location>
        <begin position="219"/>
        <end position="239"/>
    </location>
</feature>
<dbReference type="InterPro" id="IPR037185">
    <property type="entry name" value="EmrE-like"/>
</dbReference>
<comment type="subcellular location">
    <subcellularLocation>
        <location evidence="1">Membrane</location>
        <topology evidence="1">Multi-pass membrane protein</topology>
    </subcellularLocation>
</comment>
<sequence>MDRLSRLNLIGWFFRKGYPQGAFWATMICVVSVTNDVLMRFLGERLHSTEIIFFRFFFSMITVIPLMLSHGTAVFKTSRPMLHAFRAILGVGGIGACCYAVNVMPLNENTSIMFSQPLFFLPLAVFLLRERVDAPRWIATLVGFIGLMVVLQPGLDTFRWVALVPVAAALQFALLDIIAKKMVATESTYNMLFYFAFGTTVCAFIPALYFWQTPTLSELGLLVLLGIGANLIQVCLIRAFTATDASALMPFRYVEFIFTSAVGFMLFSEIPTQLTLVGVILIIAGTAYLSYYESRRKPA</sequence>
<comment type="similarity">
    <text evidence="2">Belongs to the drug/metabolite transporter (DMT) superfamily. 10 TMS drug/metabolite exporter (DME) (TC 2.A.7.3) family.</text>
</comment>
<evidence type="ECO:0000256" key="6">
    <source>
        <dbReference type="SAM" id="Phobius"/>
    </source>
</evidence>
<reference evidence="8 9" key="1">
    <citation type="submission" date="2014-07" db="EMBL/GenBank/DDBJ databases">
        <title>Comparative genomic insights into amoeba endosymbionts belonging to the families of Holosporaceae and Candidatus Midichloriaceae within Rickettsiales.</title>
        <authorList>
            <person name="Wang Z."/>
            <person name="Wu M."/>
        </authorList>
    </citation>
    <scope>NUCLEOTIDE SEQUENCE [LARGE SCALE GENOMIC DNA]</scope>
    <source>
        <strain evidence="8">PRA3</strain>
    </source>
</reference>
<dbReference type="eggNOG" id="COG0697">
    <property type="taxonomic scope" value="Bacteria"/>
</dbReference>
<dbReference type="PANTHER" id="PTHR22911">
    <property type="entry name" value="ACYL-MALONYL CONDENSING ENZYME-RELATED"/>
    <property type="match status" value="1"/>
</dbReference>
<evidence type="ECO:0000259" key="7">
    <source>
        <dbReference type="Pfam" id="PF00892"/>
    </source>
</evidence>
<proteinExistence type="inferred from homology"/>
<keyword evidence="5 6" id="KW-0472">Membrane</keyword>
<feature type="transmembrane region" description="Helical" evidence="6">
    <location>
        <begin position="191"/>
        <end position="213"/>
    </location>
</feature>
<dbReference type="PANTHER" id="PTHR22911:SF6">
    <property type="entry name" value="SOLUTE CARRIER FAMILY 35 MEMBER G1"/>
    <property type="match status" value="1"/>
</dbReference>
<dbReference type="InterPro" id="IPR000620">
    <property type="entry name" value="EamA_dom"/>
</dbReference>
<name>A0A077AVI5_9PROT</name>
<evidence type="ECO:0000313" key="9">
    <source>
        <dbReference type="Proteomes" id="UP000028926"/>
    </source>
</evidence>
<dbReference type="SUPFAM" id="SSF103481">
    <property type="entry name" value="Multidrug resistance efflux transporter EmrE"/>
    <property type="match status" value="2"/>
</dbReference>
<dbReference type="GO" id="GO:0016020">
    <property type="term" value="C:membrane"/>
    <property type="evidence" value="ECO:0007669"/>
    <property type="project" value="UniProtKB-SubCell"/>
</dbReference>
<feature type="transmembrane region" description="Helical" evidence="6">
    <location>
        <begin position="87"/>
        <end position="104"/>
    </location>
</feature>
<dbReference type="Pfam" id="PF00892">
    <property type="entry name" value="EamA"/>
    <property type="match status" value="2"/>
</dbReference>
<evidence type="ECO:0000256" key="5">
    <source>
        <dbReference type="ARBA" id="ARBA00023136"/>
    </source>
</evidence>
<feature type="domain" description="EamA" evidence="7">
    <location>
        <begin position="162"/>
        <end position="290"/>
    </location>
</feature>
<feature type="domain" description="EamA" evidence="7">
    <location>
        <begin position="21"/>
        <end position="151"/>
    </location>
</feature>
<dbReference type="EMBL" id="CP008941">
    <property type="protein sequence ID" value="AIK96411.1"/>
    <property type="molecule type" value="Genomic_DNA"/>
</dbReference>
<dbReference type="HOGENOM" id="CLU_032828_0_0_5"/>